<dbReference type="InterPro" id="IPR008388">
    <property type="entry name" value="Ac45_acc_su"/>
</dbReference>
<dbReference type="InParanoid" id="A0A6J1W9F8"/>
<dbReference type="GeneID" id="113510105"/>
<evidence type="ECO:0000313" key="11">
    <source>
        <dbReference type="RefSeq" id="XP_026749324.1"/>
    </source>
</evidence>
<feature type="domain" description="V-type proton ATPase subunit S1/VOA1 transmembrane" evidence="9">
    <location>
        <begin position="355"/>
        <end position="393"/>
    </location>
</feature>
<dbReference type="PANTHER" id="PTHR12471:SF7">
    <property type="entry name" value="V-TYPE PROTON ATPASE SUBUNIT S1"/>
    <property type="match status" value="1"/>
</dbReference>
<keyword evidence="5 6" id="KW-0472">Membrane</keyword>
<evidence type="ECO:0000259" key="9">
    <source>
        <dbReference type="Pfam" id="PF20520"/>
    </source>
</evidence>
<protein>
    <submittedName>
        <fullName evidence="11">V-type proton ATPase subunit S1</fullName>
    </submittedName>
</protein>
<dbReference type="GO" id="GO:0001671">
    <property type="term" value="F:ATPase activator activity"/>
    <property type="evidence" value="ECO:0007669"/>
    <property type="project" value="TreeGrafter"/>
</dbReference>
<evidence type="ECO:0000256" key="1">
    <source>
        <dbReference type="ARBA" id="ARBA00004167"/>
    </source>
</evidence>
<dbReference type="Pfam" id="PF20520">
    <property type="entry name" value="Ac45-VOA1_TM"/>
    <property type="match status" value="1"/>
</dbReference>
<keyword evidence="10" id="KW-1185">Reference proteome</keyword>
<dbReference type="InterPro" id="IPR046756">
    <property type="entry name" value="VAS1/VOA1_TM"/>
</dbReference>
<dbReference type="Proteomes" id="UP001652740">
    <property type="component" value="Unplaced"/>
</dbReference>
<evidence type="ECO:0000256" key="2">
    <source>
        <dbReference type="ARBA" id="ARBA00009037"/>
    </source>
</evidence>
<dbReference type="InterPro" id="IPR046755">
    <property type="entry name" value="VAS1_LD"/>
</dbReference>
<proteinExistence type="inferred from homology"/>
<name>A0A6J1W9F8_GALME</name>
<keyword evidence="7" id="KW-0732">Signal</keyword>
<dbReference type="PANTHER" id="PTHR12471">
    <property type="entry name" value="VACUOLAR ATP SYNTHASE SUBUNIT S1"/>
    <property type="match status" value="1"/>
</dbReference>
<dbReference type="Gene3D" id="2.40.160.110">
    <property type="match status" value="1"/>
</dbReference>
<feature type="transmembrane region" description="Helical" evidence="6">
    <location>
        <begin position="361"/>
        <end position="380"/>
    </location>
</feature>
<feature type="signal peptide" evidence="7">
    <location>
        <begin position="1"/>
        <end position="20"/>
    </location>
</feature>
<evidence type="ECO:0000259" key="8">
    <source>
        <dbReference type="Pfam" id="PF05827"/>
    </source>
</evidence>
<evidence type="ECO:0000256" key="6">
    <source>
        <dbReference type="SAM" id="Phobius"/>
    </source>
</evidence>
<dbReference type="Pfam" id="PF05827">
    <property type="entry name" value="VAS1_LD"/>
    <property type="match status" value="1"/>
</dbReference>
<evidence type="ECO:0000256" key="5">
    <source>
        <dbReference type="ARBA" id="ARBA00023136"/>
    </source>
</evidence>
<keyword evidence="4 6" id="KW-1133">Transmembrane helix</keyword>
<evidence type="ECO:0000256" key="7">
    <source>
        <dbReference type="SAM" id="SignalP"/>
    </source>
</evidence>
<dbReference type="GO" id="GO:0033176">
    <property type="term" value="C:proton-transporting V-type ATPase complex"/>
    <property type="evidence" value="ECO:0007669"/>
    <property type="project" value="TreeGrafter"/>
</dbReference>
<comment type="subcellular location">
    <subcellularLocation>
        <location evidence="1">Membrane</location>
        <topology evidence="1">Single-pass membrane protein</topology>
    </subcellularLocation>
</comment>
<keyword evidence="3 6" id="KW-0812">Transmembrane</keyword>
<dbReference type="CTD" id="35944"/>
<reference evidence="11" key="1">
    <citation type="submission" date="2025-08" db="UniProtKB">
        <authorList>
            <consortium name="RefSeq"/>
        </authorList>
    </citation>
    <scope>IDENTIFICATION</scope>
    <source>
        <tissue evidence="11">Whole larvae</tissue>
    </source>
</reference>
<dbReference type="RefSeq" id="XP_026749324.1">
    <property type="nucleotide sequence ID" value="XM_026893523.3"/>
</dbReference>
<dbReference type="GO" id="GO:0030641">
    <property type="term" value="P:regulation of cellular pH"/>
    <property type="evidence" value="ECO:0007669"/>
    <property type="project" value="TreeGrafter"/>
</dbReference>
<dbReference type="FunCoup" id="A0A6J1W9F8">
    <property type="interactions" value="166"/>
</dbReference>
<organism evidence="10 11">
    <name type="scientific">Galleria mellonella</name>
    <name type="common">Greater wax moth</name>
    <dbReference type="NCBI Taxonomy" id="7137"/>
    <lineage>
        <taxon>Eukaryota</taxon>
        <taxon>Metazoa</taxon>
        <taxon>Ecdysozoa</taxon>
        <taxon>Arthropoda</taxon>
        <taxon>Hexapoda</taxon>
        <taxon>Insecta</taxon>
        <taxon>Pterygota</taxon>
        <taxon>Neoptera</taxon>
        <taxon>Endopterygota</taxon>
        <taxon>Lepidoptera</taxon>
        <taxon>Glossata</taxon>
        <taxon>Ditrysia</taxon>
        <taxon>Pyraloidea</taxon>
        <taxon>Pyralidae</taxon>
        <taxon>Galleriinae</taxon>
        <taxon>Galleria</taxon>
    </lineage>
</organism>
<evidence type="ECO:0000313" key="10">
    <source>
        <dbReference type="Proteomes" id="UP001652740"/>
    </source>
</evidence>
<evidence type="ECO:0000256" key="3">
    <source>
        <dbReference type="ARBA" id="ARBA00022692"/>
    </source>
</evidence>
<gene>
    <name evidence="11" type="primary">LOC113510105</name>
</gene>
<dbReference type="OrthoDB" id="19852at2759"/>
<sequence>MARCHIVFLTLVLSVASSLSTEVPVFLWGDLPKTSLKSNPLSTISASEFDSILKEELANDPFTVIFIEENLSVEDFSRRDLELGGDTSYPYLHANLGDSYYLPSVEDPLRVLNKLADPERVNHVKLTENGLSADIDSDNGRFLFINLNDARDGESRASLLRRHNDFLENMITKLQERYNTVIAVYTARYPSWTVPESHSRVRRQVQQSNGNDHIFDGLRLYVEAIQVSDSRGFKNLTTLTASSTAYSNVTLMSTTLSFANENISIALNFESKSGYWLLDSVTLEPGNYNLVYGDGFTSEVYALSNFSYRCAENITFRAVNDTKLGVSFVNLKVQPFFATLNASQMEFGDSFNCSGFFSAPIWSGLFVVFIMLLITFYGIMNMMDIRTMDRFDDPKGKTITVNALE</sequence>
<dbReference type="AlphaFoldDB" id="A0A6J1W9F8"/>
<dbReference type="KEGG" id="gmw:113510105"/>
<evidence type="ECO:0000256" key="4">
    <source>
        <dbReference type="ARBA" id="ARBA00022989"/>
    </source>
</evidence>
<comment type="similarity">
    <text evidence="2">Belongs to the vacuolar ATPase subunit S1 family.</text>
</comment>
<feature type="domain" description="V-type proton ATPase subunit S1 luminal" evidence="8">
    <location>
        <begin position="236"/>
        <end position="336"/>
    </location>
</feature>
<feature type="chain" id="PRO_5026888667" evidence="7">
    <location>
        <begin position="21"/>
        <end position="405"/>
    </location>
</feature>
<accession>A0A6J1W9F8</accession>